<sequence>MYAVAAAFVAPAPGASAASMTSAVGRPEPALLSVADLPPGYESADDWSGVVRPGEPDPDVCVDPVAVGSVVNRPAISSYASFFDKRSGILLYEIVLGDGPAKARSLVADVAAAPRRCPVVRLGELALSVERMSVPDLGVRASGVLVKTATVPPTRTRLVVFAAGRSTVVVMAVGVADVGLHAMHTIALTAARKLANRKQPVTIRAMPDMDGT</sequence>
<evidence type="ECO:0000313" key="2">
    <source>
        <dbReference type="EMBL" id="GIE10983.1"/>
    </source>
</evidence>
<dbReference type="Proteomes" id="UP000598174">
    <property type="component" value="Unassembled WGS sequence"/>
</dbReference>
<accession>A0A919MCQ7</accession>
<comment type="caution">
    <text evidence="2">The sequence shown here is derived from an EMBL/GenBank/DDBJ whole genome shotgun (WGS) entry which is preliminary data.</text>
</comment>
<name>A0A919MCQ7_9ACTN</name>
<gene>
    <name evidence="2" type="ORF">Afe05nite_28230</name>
</gene>
<evidence type="ECO:0008006" key="4">
    <source>
        <dbReference type="Google" id="ProtNLM"/>
    </source>
</evidence>
<keyword evidence="1" id="KW-0732">Signal</keyword>
<dbReference type="EMBL" id="BOMM01000022">
    <property type="protein sequence ID" value="GIE10983.1"/>
    <property type="molecule type" value="Genomic_DNA"/>
</dbReference>
<organism evidence="2 3">
    <name type="scientific">Paractinoplanes ferrugineus</name>
    <dbReference type="NCBI Taxonomy" id="113564"/>
    <lineage>
        <taxon>Bacteria</taxon>
        <taxon>Bacillati</taxon>
        <taxon>Actinomycetota</taxon>
        <taxon>Actinomycetes</taxon>
        <taxon>Micromonosporales</taxon>
        <taxon>Micromonosporaceae</taxon>
        <taxon>Paractinoplanes</taxon>
    </lineage>
</organism>
<evidence type="ECO:0000256" key="1">
    <source>
        <dbReference type="SAM" id="SignalP"/>
    </source>
</evidence>
<feature type="signal peptide" evidence="1">
    <location>
        <begin position="1"/>
        <end position="17"/>
    </location>
</feature>
<proteinExistence type="predicted"/>
<evidence type="ECO:0000313" key="3">
    <source>
        <dbReference type="Proteomes" id="UP000598174"/>
    </source>
</evidence>
<dbReference type="AlphaFoldDB" id="A0A919MCQ7"/>
<keyword evidence="3" id="KW-1185">Reference proteome</keyword>
<feature type="chain" id="PRO_5037986788" description="PknH-like protein" evidence="1">
    <location>
        <begin position="18"/>
        <end position="212"/>
    </location>
</feature>
<protein>
    <recommendedName>
        <fullName evidence="4">PknH-like protein</fullName>
    </recommendedName>
</protein>
<reference evidence="2" key="1">
    <citation type="submission" date="2021-01" db="EMBL/GenBank/DDBJ databases">
        <title>Whole genome shotgun sequence of Actinoplanes ferrugineus NBRC 15555.</title>
        <authorList>
            <person name="Komaki H."/>
            <person name="Tamura T."/>
        </authorList>
    </citation>
    <scope>NUCLEOTIDE SEQUENCE</scope>
    <source>
        <strain evidence="2">NBRC 15555</strain>
    </source>
</reference>